<dbReference type="GO" id="GO:0005886">
    <property type="term" value="C:plasma membrane"/>
    <property type="evidence" value="ECO:0007669"/>
    <property type="project" value="UniProtKB-SubCell"/>
</dbReference>
<dbReference type="PANTHER" id="PTHR35529:SF1">
    <property type="entry name" value="MANGANESE EFFLUX PUMP MNTP-RELATED"/>
    <property type="match status" value="1"/>
</dbReference>
<keyword evidence="6 8" id="KW-0472">Membrane</keyword>
<organism evidence="9 11">
    <name type="scientific">Caproicibacterium lactatifermentans</name>
    <dbReference type="NCBI Taxonomy" id="2666138"/>
    <lineage>
        <taxon>Bacteria</taxon>
        <taxon>Bacillati</taxon>
        <taxon>Bacillota</taxon>
        <taxon>Clostridia</taxon>
        <taxon>Eubacteriales</taxon>
        <taxon>Oscillospiraceae</taxon>
        <taxon>Caproicibacterium</taxon>
    </lineage>
</organism>
<reference evidence="10" key="2">
    <citation type="journal article" date="2021" name="Appl. Environ. Microbiol.">
        <title>Adaptability of a Caproate-Producing Bacterium Contributes to Its Dominance in an Anaerobic Fermentation System.</title>
        <authorList>
            <person name="Wang H."/>
            <person name="Gu Y."/>
            <person name="Zhou W."/>
            <person name="Zhao D."/>
            <person name="Qiao Z."/>
            <person name="Zheng J."/>
            <person name="Gao J."/>
            <person name="Chen X."/>
            <person name="Ren C."/>
            <person name="Xu Y."/>
        </authorList>
    </citation>
    <scope>NUCLEOTIDE SEQUENCE</scope>
    <source>
        <strain evidence="10">JNU-WLY1368</strain>
    </source>
</reference>
<comment type="function">
    <text evidence="8">Probably functions as a manganese efflux pump.</text>
</comment>
<dbReference type="AlphaFoldDB" id="A0A859DU21"/>
<evidence type="ECO:0000313" key="11">
    <source>
        <dbReference type="Proteomes" id="UP000501316"/>
    </source>
</evidence>
<name>A0A859DU21_9FIRM</name>
<dbReference type="HAMAP" id="MF_01521">
    <property type="entry name" value="MntP_pump"/>
    <property type="match status" value="1"/>
</dbReference>
<dbReference type="RefSeq" id="WP_086035918.1">
    <property type="nucleotide sequence ID" value="NZ_CP046051.1"/>
</dbReference>
<keyword evidence="7 8" id="KW-0464">Manganese</keyword>
<feature type="transmembrane region" description="Helical" evidence="8">
    <location>
        <begin position="64"/>
        <end position="85"/>
    </location>
</feature>
<feature type="transmembrane region" description="Helical" evidence="8">
    <location>
        <begin position="137"/>
        <end position="158"/>
    </location>
</feature>
<sequence>MDYVSLIGIAVGLSMDAFAVSLANGAVTRKVRPAFALKVAGCFGLFQSLMPIIGWLIGKAGASIINAVDHWIALILLSIIGIQMLREAHKCHGGEACLQDNIPTRTLLVLAVATSIDALATGILLPSAVGASTTQLMLLSVCLIGVVTLVLCYIGVYIGKKFGDRFTGKAQIIGGLVLIGIGIKIFVEHMWFS</sequence>
<reference evidence="10" key="3">
    <citation type="journal article" date="2022" name="Int. J. Syst. Evol. Microbiol.">
        <title>Caproicibacterium lactatifermentans sp. nov., isolated from pit clay used for the production of Chinese strong aroma-type liquor.</title>
        <authorList>
            <person name="Wang H."/>
            <person name="Gu Y."/>
            <person name="Zhao D."/>
            <person name="Qiao Z."/>
            <person name="Zheng J."/>
            <person name="Gao J."/>
            <person name="Ren C."/>
            <person name="Xu Y."/>
        </authorList>
    </citation>
    <scope>NUCLEOTIDE SEQUENCE</scope>
    <source>
        <strain evidence="10">JNU-WLY1368</strain>
    </source>
</reference>
<dbReference type="EMBL" id="CP046161">
    <property type="protein sequence ID" value="QKO29612.1"/>
    <property type="molecule type" value="Genomic_DNA"/>
</dbReference>
<evidence type="ECO:0000256" key="8">
    <source>
        <dbReference type="HAMAP-Rule" id="MF_01521"/>
    </source>
</evidence>
<evidence type="ECO:0000256" key="5">
    <source>
        <dbReference type="ARBA" id="ARBA00023065"/>
    </source>
</evidence>
<evidence type="ECO:0000256" key="4">
    <source>
        <dbReference type="ARBA" id="ARBA00022989"/>
    </source>
</evidence>
<keyword evidence="5 8" id="KW-0406">Ion transport</keyword>
<gene>
    <name evidence="8" type="primary">mntP</name>
    <name evidence="9" type="ORF">GJQ69_04220</name>
    <name evidence="10" type="ORF">GKP14_00360</name>
</gene>
<dbReference type="GO" id="GO:0005384">
    <property type="term" value="F:manganese ion transmembrane transporter activity"/>
    <property type="evidence" value="ECO:0007669"/>
    <property type="project" value="UniProtKB-UniRule"/>
</dbReference>
<keyword evidence="3 8" id="KW-0812">Transmembrane</keyword>
<feature type="transmembrane region" description="Helical" evidence="8">
    <location>
        <begin position="39"/>
        <end position="58"/>
    </location>
</feature>
<comment type="subcellular location">
    <subcellularLocation>
        <location evidence="8">Cell membrane</location>
        <topology evidence="8">Multi-pass membrane protein</topology>
    </subcellularLocation>
</comment>
<dbReference type="PANTHER" id="PTHR35529">
    <property type="entry name" value="MANGANESE EFFLUX PUMP MNTP-RELATED"/>
    <property type="match status" value="1"/>
</dbReference>
<evidence type="ECO:0000256" key="6">
    <source>
        <dbReference type="ARBA" id="ARBA00023136"/>
    </source>
</evidence>
<dbReference type="Proteomes" id="UP000501316">
    <property type="component" value="Chromosome"/>
</dbReference>
<dbReference type="InterPro" id="IPR003810">
    <property type="entry name" value="Mntp/YtaF"/>
</dbReference>
<evidence type="ECO:0000256" key="3">
    <source>
        <dbReference type="ARBA" id="ARBA00022692"/>
    </source>
</evidence>
<evidence type="ECO:0000313" key="10">
    <source>
        <dbReference type="EMBL" id="QKO29612.1"/>
    </source>
</evidence>
<keyword evidence="12" id="KW-1185">Reference proteome</keyword>
<keyword evidence="2 8" id="KW-1003">Cell membrane</keyword>
<proteinExistence type="inferred from homology"/>
<comment type="similarity">
    <text evidence="8">Belongs to the MntP (TC 9.B.29) family.</text>
</comment>
<dbReference type="EMBL" id="CP046051">
    <property type="protein sequence ID" value="QKN23753.1"/>
    <property type="molecule type" value="Genomic_DNA"/>
</dbReference>
<reference evidence="11 12" key="1">
    <citation type="submission" date="2019-11" db="EMBL/GenBank/DDBJ databases">
        <authorList>
            <person name="Ren C."/>
            <person name="Wang H."/>
            <person name="Xu Y."/>
        </authorList>
    </citation>
    <scope>NUCLEOTIDE SEQUENCE [LARGE SCALE GENOMIC DNA]</scope>
    <source>
        <strain evidence="12">JNU-WLY1368</strain>
        <strain evidence="9 11">LBM 19010</strain>
    </source>
</reference>
<evidence type="ECO:0000313" key="12">
    <source>
        <dbReference type="Proteomes" id="UP000509623"/>
    </source>
</evidence>
<dbReference type="KEGG" id="clf:GJQ69_04220"/>
<feature type="transmembrane region" description="Helical" evidence="8">
    <location>
        <begin position="6"/>
        <end position="27"/>
    </location>
</feature>
<dbReference type="Pfam" id="PF02659">
    <property type="entry name" value="Mntp"/>
    <property type="match status" value="1"/>
</dbReference>
<evidence type="ECO:0000256" key="2">
    <source>
        <dbReference type="ARBA" id="ARBA00022475"/>
    </source>
</evidence>
<protein>
    <recommendedName>
        <fullName evidence="8">Putative manganese efflux pump MntP</fullName>
    </recommendedName>
</protein>
<dbReference type="Proteomes" id="UP000509623">
    <property type="component" value="Chromosome"/>
</dbReference>
<evidence type="ECO:0000256" key="7">
    <source>
        <dbReference type="ARBA" id="ARBA00023211"/>
    </source>
</evidence>
<feature type="transmembrane region" description="Helical" evidence="8">
    <location>
        <begin position="170"/>
        <end position="187"/>
    </location>
</feature>
<accession>A0A859DU21</accession>
<evidence type="ECO:0000313" key="9">
    <source>
        <dbReference type="EMBL" id="QKN23753.1"/>
    </source>
</evidence>
<keyword evidence="1 8" id="KW-0813">Transport</keyword>
<evidence type="ECO:0000256" key="1">
    <source>
        <dbReference type="ARBA" id="ARBA00022448"/>
    </source>
</evidence>
<dbReference type="InterPro" id="IPR022929">
    <property type="entry name" value="Put_MntP"/>
</dbReference>
<feature type="transmembrane region" description="Helical" evidence="8">
    <location>
        <begin position="106"/>
        <end position="125"/>
    </location>
</feature>
<keyword evidence="4 8" id="KW-1133">Transmembrane helix</keyword>